<feature type="domain" description="U3 small nucleolar RNA-associated protein 20 N-terminal" evidence="1">
    <location>
        <begin position="790"/>
        <end position="1343"/>
    </location>
</feature>
<proteinExistence type="predicted"/>
<dbReference type="InterPro" id="IPR011430">
    <property type="entry name" value="UTP20_N"/>
</dbReference>
<dbReference type="GO" id="GO:0032040">
    <property type="term" value="C:small-subunit processome"/>
    <property type="evidence" value="ECO:0007669"/>
    <property type="project" value="TreeGrafter"/>
</dbReference>
<dbReference type="InterPro" id="IPR052575">
    <property type="entry name" value="SSU_processome_comp_20"/>
</dbReference>
<dbReference type="Proteomes" id="UP000516437">
    <property type="component" value="Chromosome 7"/>
</dbReference>
<dbReference type="OrthoDB" id="360653at2759"/>
<sequence>MATPSHAQAVKSLNKSQGRRRFVFKTFSQRLEEIDIDVYRLDKVKAEPSEGSTFFRDCLIEWRELNTAEDFISFYVEMMPWVQTLPSVMSQKESIVSNLISRLNMKARLSIEPILRLIAALSRDLLKDFVLFLPRIADSLLSLLECGADREPEIIEQIFTSWSCIMMYLRKYLIRDIAFVLKVTRKLRFYPKDYVQEFMAEAFSFLLRTAADEPLRDGVRRIMIEVVKKPVPNRKFGISALLFYVMIGASSRNHNGQRVYVLYALLHQAKRPQFCTDYELLLEHVGFLMQTFVMLAGTVKAEDHQTEVVDKILDLMLCILNGLYNLNNMSAISRCSLEWAPVFRLKNSSLLAFIRELVQKEPCIIYIFRDNILSSMDNLLETSQEEVLYLLHSFFGIIESEAQGPNFSNATLGDSFPKMQRFLQDAIRYWIGAINDLMHGDPLSTIIQETKLALLWGIISCYPHFVKAMSSDILDLINALDQLLMIEADCIAGLPKQTWEGLIGAALSSYKKSRHGKESGPEETSKFLHLAKRYRSSSQVLSAVADYLDFVYGPTSEADSSNRMYHPELLKERAVDEVTIFADNLGHSNKVIRLSTLRILCHYEPLSYVDSPKDQPVEKKMKAEVSQTSLVDTQCNNGSSSLCVPLVLNGIVGILNNQFSYLWNPALECLAVLLSQHVRLLWDNFVCYIEQYQLIFHTSHELDRGNAELDGKSGDLARRFHAFVTPESDSTPHATALSLLLQSLQKIPNVIESQSCQFIPLLLNFLGYNLDDLGSVGLFNSDACKGKEWKGVLKEWLNLLKMMRNPWSFYQSQFLKEVLQNRLLDENDAEIQLEVLDCLLIWKDDFLLSNAQHLRNLISSKYLREELTTWSLSKESNLIEEQYRAYLLPIVIRLLMPKVRKLKALASRKNASVHQRKAVLGFIAQLDAEELPLFFALLIKPLQIGPTEIESTAFWFKTSPENYMDRFHAFLNYFTVDSITALSWKKIYGFMHVIQDLLGVFDELHIIPFLDLLMGCVVRVLGSCTSRLEGHSSADLTLPEKDGAPASHIPTSSAMKQFKELRSLCLKIVSLALNKYEGIDFGCEFWDLFFAAVKPLVDSFRQEGSSSEKPSSLFSCFVAMSGSHRLVSLLKREKNLVPDIFSILSVMSAPEAIISYVLKFVENLLNLDSEWGDEDGTTKRILLPNLETLICSLHCLFQSDSATKRKLLKCAGERDIRIFQLLSKYVKDPLLARKFVGILLPFISRRAKNFDLCSEAVQVIQDIVPVLGSDNTKEILEAVSPLLASVELEMRQAICNLLDSLAEADASVLFMAKLVHDLNATSAAEIGSLDYDTIVNAHEKICEWIDLLRDMVLKHPEVANLYSLRALCSKDAEVDFFNNIIHLQRHRRARALLRFRNAISTSDMSESCLRLFTVLLRSTGITPSKDQLHLLIQLPLFVEIEKNPSDLALSLLKAIVNRKLVVAEIYDLVTKVGELMVTSQVDSIRKKYEHSTGREAVLEMLHAIIVKFPRENVDEQSQMLFVHFVVCLANDHDNGVRSMTGAVIKKLIGCVSSHSLHSIIEYTLSWYSEETQQLWSAAALVLGLLVEVMKRGFERHVNRVLHVARKILQSAIGVVTSRQLNVAEEPDVAFWREAYYSLVMLEKMLHQFHELCLKSDLEDIWEAICHFKDIRHLMISHLLKRMGKIALQMEPIQGWGHTIDLIRLGGTFLVPPHRPCFRVLCRLV</sequence>
<evidence type="ECO:0000259" key="1">
    <source>
        <dbReference type="Pfam" id="PF07539"/>
    </source>
</evidence>
<dbReference type="PANTHER" id="PTHR17695">
    <property type="entry name" value="SMALL SUBUNIT PROCESSOME COMPONENT 20 HOMOLOG"/>
    <property type="match status" value="1"/>
</dbReference>
<dbReference type="GO" id="GO:0030686">
    <property type="term" value="C:90S preribosome"/>
    <property type="evidence" value="ECO:0007669"/>
    <property type="project" value="TreeGrafter"/>
</dbReference>
<dbReference type="InterPro" id="IPR016024">
    <property type="entry name" value="ARM-type_fold"/>
</dbReference>
<dbReference type="InterPro" id="IPR011989">
    <property type="entry name" value="ARM-like"/>
</dbReference>
<dbReference type="Gene3D" id="1.25.10.10">
    <property type="entry name" value="Leucine-rich Repeat Variant"/>
    <property type="match status" value="1"/>
</dbReference>
<dbReference type="PANTHER" id="PTHR17695:SF11">
    <property type="entry name" value="SMALL SUBUNIT PROCESSOME COMPONENT 20 HOMOLOG"/>
    <property type="match status" value="1"/>
</dbReference>
<dbReference type="Pfam" id="PF07539">
    <property type="entry name" value="UTP20_N"/>
    <property type="match status" value="1"/>
</dbReference>
<dbReference type="SUPFAM" id="SSF48371">
    <property type="entry name" value="ARM repeat"/>
    <property type="match status" value="1"/>
</dbReference>
<reference evidence="2 3" key="1">
    <citation type="journal article" date="2019" name="Plant Biotechnol. J.">
        <title>The red bayberry genome and genetic basis of sex determination.</title>
        <authorList>
            <person name="Jia H.M."/>
            <person name="Jia H.J."/>
            <person name="Cai Q.L."/>
            <person name="Wang Y."/>
            <person name="Zhao H.B."/>
            <person name="Yang W.F."/>
            <person name="Wang G.Y."/>
            <person name="Li Y.H."/>
            <person name="Zhan D.L."/>
            <person name="Shen Y.T."/>
            <person name="Niu Q.F."/>
            <person name="Chang L."/>
            <person name="Qiu J."/>
            <person name="Zhao L."/>
            <person name="Xie H.B."/>
            <person name="Fu W.Y."/>
            <person name="Jin J."/>
            <person name="Li X.W."/>
            <person name="Jiao Y."/>
            <person name="Zhou C.C."/>
            <person name="Tu T."/>
            <person name="Chai C.Y."/>
            <person name="Gao J.L."/>
            <person name="Fan L.J."/>
            <person name="van de Weg E."/>
            <person name="Wang J.Y."/>
            <person name="Gao Z.S."/>
        </authorList>
    </citation>
    <scope>NUCLEOTIDE SEQUENCE [LARGE SCALE GENOMIC DNA]</scope>
    <source>
        <tissue evidence="2">Leaves</tissue>
    </source>
</reference>
<evidence type="ECO:0000313" key="3">
    <source>
        <dbReference type="Proteomes" id="UP000516437"/>
    </source>
</evidence>
<name>A0A6A1V2N7_9ROSI</name>
<organism evidence="2 3">
    <name type="scientific">Morella rubra</name>
    <name type="common">Chinese bayberry</name>
    <dbReference type="NCBI Taxonomy" id="262757"/>
    <lineage>
        <taxon>Eukaryota</taxon>
        <taxon>Viridiplantae</taxon>
        <taxon>Streptophyta</taxon>
        <taxon>Embryophyta</taxon>
        <taxon>Tracheophyta</taxon>
        <taxon>Spermatophyta</taxon>
        <taxon>Magnoliopsida</taxon>
        <taxon>eudicotyledons</taxon>
        <taxon>Gunneridae</taxon>
        <taxon>Pentapetalae</taxon>
        <taxon>rosids</taxon>
        <taxon>fabids</taxon>
        <taxon>Fagales</taxon>
        <taxon>Myricaceae</taxon>
        <taxon>Morella</taxon>
    </lineage>
</organism>
<dbReference type="EMBL" id="RXIC02000025">
    <property type="protein sequence ID" value="KAB1206516.1"/>
    <property type="molecule type" value="Genomic_DNA"/>
</dbReference>
<keyword evidence="3" id="KW-1185">Reference proteome</keyword>
<protein>
    <recommendedName>
        <fullName evidence="1">U3 small nucleolar RNA-associated protein 20 N-terminal domain-containing protein</fullName>
    </recommendedName>
</protein>
<comment type="caution">
    <text evidence="2">The sequence shown here is derived from an EMBL/GenBank/DDBJ whole genome shotgun (WGS) entry which is preliminary data.</text>
</comment>
<accession>A0A6A1V2N7</accession>
<evidence type="ECO:0000313" key="2">
    <source>
        <dbReference type="EMBL" id="KAB1206516.1"/>
    </source>
</evidence>
<gene>
    <name evidence="2" type="ORF">CJ030_MR7G000028</name>
</gene>